<dbReference type="AlphaFoldDB" id="A0A5M6D511"/>
<dbReference type="Gene3D" id="3.90.400.10">
    <property type="entry name" value="Oligo-1,6-glucosidase, Domain 2"/>
    <property type="match status" value="1"/>
</dbReference>
<feature type="domain" description="Glycosyl hydrolase family 13 catalytic" evidence="1">
    <location>
        <begin position="13"/>
        <end position="412"/>
    </location>
</feature>
<dbReference type="Gene3D" id="2.60.40.1180">
    <property type="entry name" value="Golgi alpha-mannosidase II"/>
    <property type="match status" value="1"/>
</dbReference>
<dbReference type="InterPro" id="IPR013780">
    <property type="entry name" value="Glyco_hydro_b"/>
</dbReference>
<reference evidence="2 3" key="1">
    <citation type="submission" date="2019-08" db="EMBL/GenBank/DDBJ databases">
        <authorList>
            <person name="Dhanesh K."/>
            <person name="Kumar G."/>
            <person name="Sasikala C."/>
            <person name="Venkata Ramana C."/>
        </authorList>
    </citation>
    <scope>NUCLEOTIDE SEQUENCE [LARGE SCALE GENOMIC DNA]</scope>
    <source>
        <strain evidence="2 3">JC645</strain>
    </source>
</reference>
<dbReference type="EMBL" id="VWOX01000007">
    <property type="protein sequence ID" value="KAA5542607.1"/>
    <property type="molecule type" value="Genomic_DNA"/>
</dbReference>
<dbReference type="RefSeq" id="WP_150077024.1">
    <property type="nucleotide sequence ID" value="NZ_VWOX01000007.1"/>
</dbReference>
<keyword evidence="3" id="KW-1185">Reference proteome</keyword>
<evidence type="ECO:0000313" key="2">
    <source>
        <dbReference type="EMBL" id="KAA5542607.1"/>
    </source>
</evidence>
<dbReference type="InterPro" id="IPR006047">
    <property type="entry name" value="GH13_cat_dom"/>
</dbReference>
<evidence type="ECO:0000259" key="1">
    <source>
        <dbReference type="SMART" id="SM00642"/>
    </source>
</evidence>
<gene>
    <name evidence="2" type="ORF">FYK55_13815</name>
</gene>
<sequence length="542" mass="62421">MQTLWYKNAVIYCLDVETFQDSNGDGIGDLIGLTRRLDYLAGLGVTCLWLMPFYPTPNRDNGYDVMDYFNVDPRLGHLGDFVDFIAAADERGIRVIIDLVVNHTSIEHPWFQSARSSEDSPYRDFYVWKDHKPDDAEEFLVFPGYQKTTWTYDRKAKAYYFHRFYKHQAELNIANEKVRQQIRKVMAFWLKLGVSGFRVDAAPFLIELKSLDGVQVDEPYEYLSEFRDYLSWLKGDAILLAEANVAMDEVPDYFGDGNKLHMMFNFVLNQHVMLALVRGDATAIREGIYKPPRIPDTCQWANFLRNHDEFAVGRLSQSQQEEIYRAWAPKESMRIYDRGIRRRLPPMLGGDMKRLKLSHSLLMTMPGTPVLRYGEEIGMGEDLSLKERSSIRTPMQWSDSKGAGFSNADAAELIRPVVSKGPFSYQKVNVTDQQRDAESLLNVTEHMIRVRKENPAFGCGEHSLVETQDSHVIAHQSTWDGHSVVAVHNLSDQDLEVTLDLAERKNAKVTELLTDDRYDTPKRITLPIQVAGYGYRWFRLEP</sequence>
<dbReference type="InterPro" id="IPR054049">
    <property type="entry name" value="SupH-like_C"/>
</dbReference>
<comment type="caution">
    <text evidence="2">The sequence shown here is derived from an EMBL/GenBank/DDBJ whole genome shotgun (WGS) entry which is preliminary data.</text>
</comment>
<protein>
    <submittedName>
        <fullName evidence="2">Trehalose synthase</fullName>
    </submittedName>
</protein>
<proteinExistence type="predicted"/>
<dbReference type="InterPro" id="IPR045857">
    <property type="entry name" value="O16G_dom_2"/>
</dbReference>
<dbReference type="Gene3D" id="3.20.20.80">
    <property type="entry name" value="Glycosidases"/>
    <property type="match status" value="1"/>
</dbReference>
<name>A0A5M6D511_9BACT</name>
<dbReference type="Pfam" id="PF22157">
    <property type="entry name" value="SupH-like_C"/>
    <property type="match status" value="1"/>
</dbReference>
<dbReference type="Proteomes" id="UP000324479">
    <property type="component" value="Unassembled WGS sequence"/>
</dbReference>
<evidence type="ECO:0000313" key="3">
    <source>
        <dbReference type="Proteomes" id="UP000324479"/>
    </source>
</evidence>
<dbReference type="PANTHER" id="PTHR10357">
    <property type="entry name" value="ALPHA-AMYLASE FAMILY MEMBER"/>
    <property type="match status" value="1"/>
</dbReference>
<dbReference type="CDD" id="cd11334">
    <property type="entry name" value="AmyAc_TreS"/>
    <property type="match status" value="1"/>
</dbReference>
<organism evidence="2 3">
    <name type="scientific">Roseiconus nitratireducens</name>
    <dbReference type="NCBI Taxonomy" id="2605748"/>
    <lineage>
        <taxon>Bacteria</taxon>
        <taxon>Pseudomonadati</taxon>
        <taxon>Planctomycetota</taxon>
        <taxon>Planctomycetia</taxon>
        <taxon>Pirellulales</taxon>
        <taxon>Pirellulaceae</taxon>
        <taxon>Roseiconus</taxon>
    </lineage>
</organism>
<dbReference type="SUPFAM" id="SSF51011">
    <property type="entry name" value="Glycosyl hydrolase domain"/>
    <property type="match status" value="1"/>
</dbReference>
<dbReference type="InterPro" id="IPR017853">
    <property type="entry name" value="GH"/>
</dbReference>
<dbReference type="Pfam" id="PF00128">
    <property type="entry name" value="Alpha-amylase"/>
    <property type="match status" value="2"/>
</dbReference>
<dbReference type="PANTHER" id="PTHR10357:SF219">
    <property type="entry name" value="MALTOSE ALPHA-D-GLUCOSYLTRANSFERASE"/>
    <property type="match status" value="1"/>
</dbReference>
<dbReference type="GO" id="GO:0005975">
    <property type="term" value="P:carbohydrate metabolic process"/>
    <property type="evidence" value="ECO:0007669"/>
    <property type="project" value="InterPro"/>
</dbReference>
<dbReference type="SUPFAM" id="SSF51445">
    <property type="entry name" value="(Trans)glycosidases"/>
    <property type="match status" value="1"/>
</dbReference>
<accession>A0A5M6D511</accession>
<dbReference type="SMART" id="SM00642">
    <property type="entry name" value="Aamy"/>
    <property type="match status" value="1"/>
</dbReference>